<gene>
    <name evidence="1" type="ordered locus">Pput_3400</name>
</gene>
<reference evidence="1" key="1">
    <citation type="submission" date="2007-05" db="EMBL/GenBank/DDBJ databases">
        <title>Complete sequence of Pseudomonas putida F1.</title>
        <authorList>
            <consortium name="US DOE Joint Genome Institute"/>
            <person name="Copeland A."/>
            <person name="Lucas S."/>
            <person name="Lapidus A."/>
            <person name="Barry K."/>
            <person name="Detter J.C."/>
            <person name="Glavina del Rio T."/>
            <person name="Hammon N."/>
            <person name="Israni S."/>
            <person name="Dalin E."/>
            <person name="Tice H."/>
            <person name="Pitluck S."/>
            <person name="Chain P."/>
            <person name="Malfatti S."/>
            <person name="Shin M."/>
            <person name="Vergez L."/>
            <person name="Schmutz J."/>
            <person name="Larimer F."/>
            <person name="Land M."/>
            <person name="Hauser L."/>
            <person name="Kyrpides N."/>
            <person name="Lykidis A."/>
            <person name="Parales R."/>
            <person name="Richardson P."/>
        </authorList>
    </citation>
    <scope>NUCLEOTIDE SEQUENCE [LARGE SCALE GENOMIC DNA]</scope>
    <source>
        <strain evidence="1">F1</strain>
    </source>
</reference>
<dbReference type="AlphaFoldDB" id="A5W5W6"/>
<dbReference type="HOGENOM" id="CLU_148577_1_0_6"/>
<name>A5W5W6_PSEP1</name>
<dbReference type="KEGG" id="ppf:Pput_3400"/>
<protein>
    <submittedName>
        <fullName evidence="1">Uncharacterized protein</fullName>
    </submittedName>
</protein>
<accession>A5W5W6</accession>
<proteinExistence type="predicted"/>
<dbReference type="EMBL" id="CP000712">
    <property type="protein sequence ID" value="ABQ79526.1"/>
    <property type="molecule type" value="Genomic_DNA"/>
</dbReference>
<organism evidence="1">
    <name type="scientific">Pseudomonas putida (strain ATCC 700007 / DSM 6899 / JCM 31910 / BCRC 17059 / LMG 24140 / F1)</name>
    <dbReference type="NCBI Taxonomy" id="351746"/>
    <lineage>
        <taxon>Bacteria</taxon>
        <taxon>Pseudomonadati</taxon>
        <taxon>Pseudomonadota</taxon>
        <taxon>Gammaproteobacteria</taxon>
        <taxon>Pseudomonadales</taxon>
        <taxon>Pseudomonadaceae</taxon>
        <taxon>Pseudomonas</taxon>
    </lineage>
</organism>
<evidence type="ECO:0000313" key="1">
    <source>
        <dbReference type="EMBL" id="ABQ79526.1"/>
    </source>
</evidence>
<sequence>MFIVTRRATVLVPSGTVERPDLKHLYILLNDPSGKDKLVLMVSISTVHPEKYHDPTCILEPGDHSFIRSKSYVMYSMARIESVKTLENGVAQNLLIPKEPMAAEVFTRICQGVLDSKRTPIELKRFFEPIWKKI</sequence>
<dbReference type="eggNOG" id="COG3728">
    <property type="taxonomic scope" value="Bacteria"/>
</dbReference>